<dbReference type="RefSeq" id="WP_104957281.1">
    <property type="nucleotide sequence ID" value="NZ_CP026377.1"/>
</dbReference>
<dbReference type="Gene3D" id="3.60.15.10">
    <property type="entry name" value="Ribonuclease Z/Hydroxyacylglutathione hydrolase-like"/>
    <property type="match status" value="1"/>
</dbReference>
<evidence type="ECO:0000313" key="2">
    <source>
        <dbReference type="EMBL" id="AUX93429.1"/>
    </source>
</evidence>
<dbReference type="AlphaFoldDB" id="A0A1X1DZ22"/>
<dbReference type="SUPFAM" id="SSF56281">
    <property type="entry name" value="Metallo-hydrolase/oxidoreductase"/>
    <property type="match status" value="1"/>
</dbReference>
<keyword evidence="3" id="KW-1185">Reference proteome</keyword>
<dbReference type="EMBL" id="CP026377">
    <property type="protein sequence ID" value="AUX93429.1"/>
    <property type="molecule type" value="Genomic_DNA"/>
</dbReference>
<dbReference type="PANTHER" id="PTHR43546">
    <property type="entry name" value="UPF0173 METAL-DEPENDENT HYDROLASE MJ1163-RELATED"/>
    <property type="match status" value="1"/>
</dbReference>
<proteinExistence type="predicted"/>
<accession>A0A1X1DZ22</accession>
<dbReference type="InterPro" id="IPR050114">
    <property type="entry name" value="UPF0173_UPF0282_UlaG_hydrolase"/>
</dbReference>
<evidence type="ECO:0000259" key="1">
    <source>
        <dbReference type="Pfam" id="PF12706"/>
    </source>
</evidence>
<dbReference type="GO" id="GO:0016787">
    <property type="term" value="F:hydrolase activity"/>
    <property type="evidence" value="ECO:0007669"/>
    <property type="project" value="UniProtKB-KW"/>
</dbReference>
<dbReference type="OrthoDB" id="9805728at2"/>
<dbReference type="Pfam" id="PF12706">
    <property type="entry name" value="Lactamase_B_2"/>
    <property type="match status" value="1"/>
</dbReference>
<feature type="domain" description="Metallo-beta-lactamase" evidence="1">
    <location>
        <begin position="47"/>
        <end position="245"/>
    </location>
</feature>
<dbReference type="InterPro" id="IPR001279">
    <property type="entry name" value="Metallo-B-lactamas"/>
</dbReference>
<keyword evidence="2" id="KW-0378">Hydrolase</keyword>
<gene>
    <name evidence="2" type="ORF">C2E15_10285</name>
</gene>
<sequence>MPFLLRDPAVLAEELANTRVAENMLAIWSLGQAGVIIKNHVGNMLAIDPYLSDAIERRHPDSEFVRRFPPVLPPEALAICDAILITHFHDDHMDLATLEPLAAKAPDMTFWIPAPDGRVLQSENPRLGVQVRLAKTGEAIETGQFHILPIAAAHSDYERDAAGNDRFLGYHIRCGALSLWHSGDTLVTPALQQQMQQLGPDICVLPINGGDYARGERGIMPNMHFRDAADLHHAIGSDLLLPCHYDLFSCNSDNPAWFVDDMLTRYPGKKFHLLMPGERFVYLK</sequence>
<dbReference type="KEGG" id="pgz:C2E15_10285"/>
<organism evidence="2 3">
    <name type="scientific">Mixta gaviniae</name>
    <dbReference type="NCBI Taxonomy" id="665914"/>
    <lineage>
        <taxon>Bacteria</taxon>
        <taxon>Pseudomonadati</taxon>
        <taxon>Pseudomonadota</taxon>
        <taxon>Gammaproteobacteria</taxon>
        <taxon>Enterobacterales</taxon>
        <taxon>Erwiniaceae</taxon>
        <taxon>Mixta</taxon>
    </lineage>
</organism>
<protein>
    <submittedName>
        <fullName evidence="2">MBL fold metallo-hydrolase</fullName>
    </submittedName>
</protein>
<evidence type="ECO:0000313" key="3">
    <source>
        <dbReference type="Proteomes" id="UP000238365"/>
    </source>
</evidence>
<dbReference type="Proteomes" id="UP000238365">
    <property type="component" value="Chromosome"/>
</dbReference>
<name>A0A1X1DZ22_9GAMM</name>
<reference evidence="2 3" key="1">
    <citation type="submission" date="2018-01" db="EMBL/GenBank/DDBJ databases">
        <title>Complete and assembled Genome of Pantoea gaviniae DSM22758T.</title>
        <authorList>
            <person name="Stevens M.J.A."/>
            <person name="Zurfluh K."/>
            <person name="Stephan R."/>
        </authorList>
    </citation>
    <scope>NUCLEOTIDE SEQUENCE [LARGE SCALE GENOMIC DNA]</scope>
    <source>
        <strain evidence="2 3">DSM 22758</strain>
    </source>
</reference>
<dbReference type="InterPro" id="IPR036866">
    <property type="entry name" value="RibonucZ/Hydroxyglut_hydro"/>
</dbReference>